<evidence type="ECO:0000256" key="1">
    <source>
        <dbReference type="SAM" id="MobiDB-lite"/>
    </source>
</evidence>
<keyword evidence="4" id="KW-1185">Reference proteome</keyword>
<proteinExistence type="predicted"/>
<gene>
    <name evidence="3" type="ORF">KC01_LOCUS34850</name>
</gene>
<dbReference type="Proteomes" id="UP001497482">
    <property type="component" value="Chromosome 6"/>
</dbReference>
<evidence type="ECO:0000313" key="3">
    <source>
        <dbReference type="EMBL" id="CAL1607835.1"/>
    </source>
</evidence>
<accession>A0AAV2M3H7</accession>
<feature type="compositionally biased region" description="Basic and acidic residues" evidence="1">
    <location>
        <begin position="146"/>
        <end position="162"/>
    </location>
</feature>
<feature type="compositionally biased region" description="Gly residues" evidence="1">
    <location>
        <begin position="133"/>
        <end position="145"/>
    </location>
</feature>
<organism evidence="3 4">
    <name type="scientific">Knipowitschia caucasica</name>
    <name type="common">Caucasian dwarf goby</name>
    <name type="synonym">Pomatoschistus caucasicus</name>
    <dbReference type="NCBI Taxonomy" id="637954"/>
    <lineage>
        <taxon>Eukaryota</taxon>
        <taxon>Metazoa</taxon>
        <taxon>Chordata</taxon>
        <taxon>Craniata</taxon>
        <taxon>Vertebrata</taxon>
        <taxon>Euteleostomi</taxon>
        <taxon>Actinopterygii</taxon>
        <taxon>Neopterygii</taxon>
        <taxon>Teleostei</taxon>
        <taxon>Neoteleostei</taxon>
        <taxon>Acanthomorphata</taxon>
        <taxon>Gobiaria</taxon>
        <taxon>Gobiiformes</taxon>
        <taxon>Gobioidei</taxon>
        <taxon>Gobiidae</taxon>
        <taxon>Gobiinae</taxon>
        <taxon>Knipowitschia</taxon>
    </lineage>
</organism>
<name>A0AAV2M3H7_KNICA</name>
<keyword evidence="2" id="KW-0732">Signal</keyword>
<feature type="region of interest" description="Disordered" evidence="1">
    <location>
        <begin position="20"/>
        <end position="162"/>
    </location>
</feature>
<evidence type="ECO:0000313" key="4">
    <source>
        <dbReference type="Proteomes" id="UP001497482"/>
    </source>
</evidence>
<protein>
    <submittedName>
        <fullName evidence="3">Uncharacterized protein</fullName>
    </submittedName>
</protein>
<reference evidence="3 4" key="1">
    <citation type="submission" date="2024-04" db="EMBL/GenBank/DDBJ databases">
        <authorList>
            <person name="Waldvogel A.-M."/>
            <person name="Schoenle A."/>
        </authorList>
    </citation>
    <scope>NUCLEOTIDE SEQUENCE [LARGE SCALE GENOMIC DNA]</scope>
</reference>
<feature type="compositionally biased region" description="Polar residues" evidence="1">
    <location>
        <begin position="25"/>
        <end position="34"/>
    </location>
</feature>
<feature type="chain" id="PRO_5043561977" evidence="2">
    <location>
        <begin position="20"/>
        <end position="162"/>
    </location>
</feature>
<feature type="compositionally biased region" description="Basic and acidic residues" evidence="1">
    <location>
        <begin position="72"/>
        <end position="91"/>
    </location>
</feature>
<evidence type="ECO:0000256" key="2">
    <source>
        <dbReference type="SAM" id="SignalP"/>
    </source>
</evidence>
<dbReference type="EMBL" id="OZ035828">
    <property type="protein sequence ID" value="CAL1607835.1"/>
    <property type="molecule type" value="Genomic_DNA"/>
</dbReference>
<dbReference type="AlphaFoldDB" id="A0AAV2M3H7"/>
<sequence>MRTVLAVLLLARPPRMLRAARPVEQTVSKLSSTGGPPGGGVASARREGAARWQGGLLRFSYDASQPPQGDPSRQEEVEQPREEGATERHQETGCPKSRKREEADRKKKGVRISWQGRDRDPDGRRDPHTYVQGEGGSKVPGGQGPEGRRGKTEGSRRNEKGP</sequence>
<feature type="compositionally biased region" description="Basic and acidic residues" evidence="1">
    <location>
        <begin position="116"/>
        <end position="128"/>
    </location>
</feature>
<feature type="signal peptide" evidence="2">
    <location>
        <begin position="1"/>
        <end position="19"/>
    </location>
</feature>